<dbReference type="SUPFAM" id="SSF48498">
    <property type="entry name" value="Tetracyclin repressor-like, C-terminal domain"/>
    <property type="match status" value="1"/>
</dbReference>
<evidence type="ECO:0000256" key="4">
    <source>
        <dbReference type="PROSITE-ProRule" id="PRU00335"/>
    </source>
</evidence>
<dbReference type="PANTHER" id="PTHR30055">
    <property type="entry name" value="HTH-TYPE TRANSCRIPTIONAL REGULATOR RUTR"/>
    <property type="match status" value="1"/>
</dbReference>
<evidence type="ECO:0000256" key="1">
    <source>
        <dbReference type="ARBA" id="ARBA00023015"/>
    </source>
</evidence>
<evidence type="ECO:0000256" key="3">
    <source>
        <dbReference type="ARBA" id="ARBA00023163"/>
    </source>
</evidence>
<evidence type="ECO:0000256" key="2">
    <source>
        <dbReference type="ARBA" id="ARBA00023125"/>
    </source>
</evidence>
<dbReference type="Pfam" id="PF21351">
    <property type="entry name" value="TetR_C_41"/>
    <property type="match status" value="1"/>
</dbReference>
<dbReference type="Gene3D" id="1.10.357.10">
    <property type="entry name" value="Tetracycline Repressor, domain 2"/>
    <property type="match status" value="1"/>
</dbReference>
<organism evidence="6 7">
    <name type="scientific">Antrihabitans stalagmiti</name>
    <dbReference type="NCBI Taxonomy" id="2799499"/>
    <lineage>
        <taxon>Bacteria</taxon>
        <taxon>Bacillati</taxon>
        <taxon>Actinomycetota</taxon>
        <taxon>Actinomycetes</taxon>
        <taxon>Mycobacteriales</taxon>
        <taxon>Nocardiaceae</taxon>
        <taxon>Antrihabitans</taxon>
    </lineage>
</organism>
<dbReference type="PANTHER" id="PTHR30055:SF234">
    <property type="entry name" value="HTH-TYPE TRANSCRIPTIONAL REGULATOR BETI"/>
    <property type="match status" value="1"/>
</dbReference>
<dbReference type="GO" id="GO:0003700">
    <property type="term" value="F:DNA-binding transcription factor activity"/>
    <property type="evidence" value="ECO:0007669"/>
    <property type="project" value="TreeGrafter"/>
</dbReference>
<dbReference type="PROSITE" id="PS01081">
    <property type="entry name" value="HTH_TETR_1"/>
    <property type="match status" value="1"/>
</dbReference>
<dbReference type="InterPro" id="IPR049484">
    <property type="entry name" value="Rv0078-like_C"/>
</dbReference>
<dbReference type="InterPro" id="IPR050109">
    <property type="entry name" value="HTH-type_TetR-like_transc_reg"/>
</dbReference>
<sequence length="204" mass="22526">MSDVKPNRREMYAALTKAAVLDAAKSLFVDKGFTATSVEDIARLAHASKGAVYHHFSDKQAIFAEVFRTAQNAVLLQALRSMTAASTPWEQIETGTRGFLRECLADHEAMALLRQVMEVLGWDRVRAIDEEAAMPFLRATLAELVKTGEIRDVPLEAAAELIYSVYCNAILYVAAAADPERATAEMEKVIFVMLDGFRNAPSRD</sequence>
<accession>A0A934NVS8</accession>
<proteinExistence type="predicted"/>
<dbReference type="FunFam" id="1.10.10.60:FF:000141">
    <property type="entry name" value="TetR family transcriptional regulator"/>
    <property type="match status" value="1"/>
</dbReference>
<protein>
    <submittedName>
        <fullName evidence="6">TetR/AcrR family transcriptional regulator</fullName>
    </submittedName>
</protein>
<dbReference type="RefSeq" id="WP_199708045.1">
    <property type="nucleotide sequence ID" value="NZ_JAEMNV010000012.1"/>
</dbReference>
<dbReference type="InterPro" id="IPR009057">
    <property type="entry name" value="Homeodomain-like_sf"/>
</dbReference>
<reference evidence="6" key="1">
    <citation type="submission" date="2020-12" db="EMBL/GenBank/DDBJ databases">
        <title>Antrihabitans popcorni sp. nov. and Antrihabitans auranticaus sp. nov., isolated from a larva cave.</title>
        <authorList>
            <person name="Lee S.D."/>
            <person name="Kim I.S."/>
        </authorList>
    </citation>
    <scope>NUCLEOTIDE SEQUENCE</scope>
    <source>
        <strain evidence="6">YC3-6</strain>
    </source>
</reference>
<dbReference type="AlphaFoldDB" id="A0A934NVS8"/>
<dbReference type="PRINTS" id="PR00455">
    <property type="entry name" value="HTHTETR"/>
</dbReference>
<feature type="domain" description="HTH tetR-type" evidence="5">
    <location>
        <begin position="14"/>
        <end position="74"/>
    </location>
</feature>
<dbReference type="GO" id="GO:0045892">
    <property type="term" value="P:negative regulation of DNA-templated transcription"/>
    <property type="evidence" value="ECO:0007669"/>
    <property type="project" value="UniProtKB-ARBA"/>
</dbReference>
<dbReference type="SUPFAM" id="SSF46689">
    <property type="entry name" value="Homeodomain-like"/>
    <property type="match status" value="1"/>
</dbReference>
<keyword evidence="7" id="KW-1185">Reference proteome</keyword>
<comment type="caution">
    <text evidence="6">The sequence shown here is derived from an EMBL/GenBank/DDBJ whole genome shotgun (WGS) entry which is preliminary data.</text>
</comment>
<dbReference type="Pfam" id="PF00440">
    <property type="entry name" value="TetR_N"/>
    <property type="match status" value="1"/>
</dbReference>
<name>A0A934NVS8_9NOCA</name>
<dbReference type="InterPro" id="IPR023772">
    <property type="entry name" value="DNA-bd_HTH_TetR-type_CS"/>
</dbReference>
<dbReference type="GO" id="GO:0000976">
    <property type="term" value="F:transcription cis-regulatory region binding"/>
    <property type="evidence" value="ECO:0007669"/>
    <property type="project" value="TreeGrafter"/>
</dbReference>
<evidence type="ECO:0000259" key="5">
    <source>
        <dbReference type="PROSITE" id="PS50977"/>
    </source>
</evidence>
<keyword evidence="1" id="KW-0805">Transcription regulation</keyword>
<gene>
    <name evidence="6" type="ORF">JGU71_26725</name>
</gene>
<evidence type="ECO:0000313" key="6">
    <source>
        <dbReference type="EMBL" id="MBJ8342489.1"/>
    </source>
</evidence>
<keyword evidence="2 4" id="KW-0238">DNA-binding</keyword>
<dbReference type="InterPro" id="IPR036271">
    <property type="entry name" value="Tet_transcr_reg_TetR-rel_C_sf"/>
</dbReference>
<dbReference type="InterPro" id="IPR001647">
    <property type="entry name" value="HTH_TetR"/>
</dbReference>
<keyword evidence="3" id="KW-0804">Transcription</keyword>
<dbReference type="EMBL" id="JAEMNV010000012">
    <property type="protein sequence ID" value="MBJ8342489.1"/>
    <property type="molecule type" value="Genomic_DNA"/>
</dbReference>
<feature type="DNA-binding region" description="H-T-H motif" evidence="4">
    <location>
        <begin position="37"/>
        <end position="56"/>
    </location>
</feature>
<evidence type="ECO:0000313" key="7">
    <source>
        <dbReference type="Proteomes" id="UP000655868"/>
    </source>
</evidence>
<dbReference type="PROSITE" id="PS50977">
    <property type="entry name" value="HTH_TETR_2"/>
    <property type="match status" value="1"/>
</dbReference>
<dbReference type="Proteomes" id="UP000655868">
    <property type="component" value="Unassembled WGS sequence"/>
</dbReference>